<dbReference type="PANTHER" id="PTHR41287:SF1">
    <property type="entry name" value="PROTEIN YMFN"/>
    <property type="match status" value="1"/>
</dbReference>
<evidence type="ECO:0000313" key="4">
    <source>
        <dbReference type="Proteomes" id="UP001319104"/>
    </source>
</evidence>
<dbReference type="GO" id="GO:0004519">
    <property type="term" value="F:endonuclease activity"/>
    <property type="evidence" value="ECO:0007669"/>
    <property type="project" value="InterPro"/>
</dbReference>
<dbReference type="InterPro" id="IPR046462">
    <property type="entry name" value="TerL_nuclease"/>
</dbReference>
<evidence type="ECO:0000259" key="1">
    <source>
        <dbReference type="Pfam" id="PF03354"/>
    </source>
</evidence>
<dbReference type="Gene3D" id="3.30.420.240">
    <property type="match status" value="1"/>
</dbReference>
<dbReference type="EMBL" id="JAHCMY010000024">
    <property type="protein sequence ID" value="MBS9525923.1"/>
    <property type="molecule type" value="Genomic_DNA"/>
</dbReference>
<organism evidence="3 4">
    <name type="scientific">Litoribacter ruber</name>
    <dbReference type="NCBI Taxonomy" id="702568"/>
    <lineage>
        <taxon>Bacteria</taxon>
        <taxon>Pseudomonadati</taxon>
        <taxon>Bacteroidota</taxon>
        <taxon>Cytophagia</taxon>
        <taxon>Cytophagales</taxon>
        <taxon>Cyclobacteriaceae</taxon>
        <taxon>Litoribacter</taxon>
    </lineage>
</organism>
<dbReference type="InterPro" id="IPR046461">
    <property type="entry name" value="TerL_ATPase"/>
</dbReference>
<name>A0AAP2G6P5_9BACT</name>
<dbReference type="InterPro" id="IPR027417">
    <property type="entry name" value="P-loop_NTPase"/>
</dbReference>
<evidence type="ECO:0000313" key="3">
    <source>
        <dbReference type="EMBL" id="MBS9525923.1"/>
    </source>
</evidence>
<dbReference type="Gene3D" id="3.40.50.300">
    <property type="entry name" value="P-loop containing nucleotide triphosphate hydrolases"/>
    <property type="match status" value="1"/>
</dbReference>
<evidence type="ECO:0000259" key="2">
    <source>
        <dbReference type="Pfam" id="PF20441"/>
    </source>
</evidence>
<reference evidence="3 4" key="1">
    <citation type="submission" date="2021-05" db="EMBL/GenBank/DDBJ databases">
        <authorList>
            <person name="Zhang Z.D."/>
            <person name="Osman G."/>
        </authorList>
    </citation>
    <scope>NUCLEOTIDE SEQUENCE [LARGE SCALE GENOMIC DNA]</scope>
    <source>
        <strain evidence="3 4">KCTC 32217</strain>
    </source>
</reference>
<dbReference type="Pfam" id="PF20441">
    <property type="entry name" value="TerL_nuclease"/>
    <property type="match status" value="1"/>
</dbReference>
<keyword evidence="4" id="KW-1185">Reference proteome</keyword>
<comment type="caution">
    <text evidence="3">The sequence shown here is derived from an EMBL/GenBank/DDBJ whole genome shotgun (WGS) entry which is preliminary data.</text>
</comment>
<dbReference type="Proteomes" id="UP001319104">
    <property type="component" value="Unassembled WGS sequence"/>
</dbReference>
<dbReference type="PANTHER" id="PTHR41287">
    <property type="match status" value="1"/>
</dbReference>
<accession>A0AAP2G6P5</accession>
<dbReference type="InterPro" id="IPR005021">
    <property type="entry name" value="Terminase_largesu-like"/>
</dbReference>
<gene>
    <name evidence="3" type="ORF">KI659_18020</name>
</gene>
<proteinExistence type="predicted"/>
<feature type="domain" description="Terminase large subunit-like ATPase" evidence="1">
    <location>
        <begin position="48"/>
        <end position="221"/>
    </location>
</feature>
<dbReference type="Pfam" id="PF03354">
    <property type="entry name" value="TerL_ATPase"/>
    <property type="match status" value="1"/>
</dbReference>
<feature type="domain" description="Terminase large subunit-like endonuclease" evidence="2">
    <location>
        <begin position="229"/>
        <end position="512"/>
    </location>
</feature>
<protein>
    <submittedName>
        <fullName evidence="3">Terminase large subunit</fullName>
    </submittedName>
</protein>
<dbReference type="AlphaFoldDB" id="A0AAP2G6P5"/>
<sequence length="539" mass="61307">MTEKFFNRIDRDKYFYDKASADRAIKFIMAFTTHVKGKLAGKPYILQEWEKNLIGAVFGWKEKETGLRKYREVFVFLPRKNSKSTLSSAISLYMLLADGEKGQELVVAASSRSQAGFCYDIIKGMVNNSKELSKHLKVFRNSIELEKSNSYLKCISAESSGIHGANINFAIVDELHAHYDASLYDVIKTSMGAREQPLLLSITTAGTNKNHICYDLYEYSKKLIEGVIEDETFLPWVYEGEDSNDLQEVLSIDNFKKANPSFGLSIKEDYLKEQIQKAKNMPSYLNTVKQLHLNIWVDSATAWINNSDWMQNSFDYDEEDLLGEECYAGLDLANNLDLNAFVLLFPQSNGKFKTLAYSFLPYESAERKDNISAGKAFIGWSKNNKNKLFLTDKRSRDDDFIFNKILELAEKFRILNIAYDRWGADQLVTKLEVEGLKFTSFGQGYKSMSPATKKAEALILDGNLLHNNNPILKWCISNVKIVKDDADNIKPSKARSKEKIDCAVALIMAIGQYFLDVENDLIEANSNKSPYSESGFFFV</sequence>
<dbReference type="RefSeq" id="WP_213946783.1">
    <property type="nucleotide sequence ID" value="NZ_JAHCMY010000024.1"/>
</dbReference>